<dbReference type="GO" id="GO:0016787">
    <property type="term" value="F:hydrolase activity"/>
    <property type="evidence" value="ECO:0007669"/>
    <property type="project" value="UniProtKB-KW"/>
</dbReference>
<protein>
    <submittedName>
        <fullName evidence="9">Tannase/feruloyl esterase family alpha/beta hydrolase</fullName>
    </submittedName>
</protein>
<dbReference type="PANTHER" id="PTHR33938">
    <property type="entry name" value="FERULOYL ESTERASE B-RELATED"/>
    <property type="match status" value="1"/>
</dbReference>
<gene>
    <name evidence="9" type="ORF">PQ457_17540</name>
</gene>
<accession>A0ABY7U2Z5</accession>
<evidence type="ECO:0000256" key="2">
    <source>
        <dbReference type="ARBA" id="ARBA00022487"/>
    </source>
</evidence>
<evidence type="ECO:0000313" key="10">
    <source>
        <dbReference type="Proteomes" id="UP001218231"/>
    </source>
</evidence>
<feature type="signal peptide" evidence="8">
    <location>
        <begin position="1"/>
        <end position="30"/>
    </location>
</feature>
<evidence type="ECO:0000256" key="1">
    <source>
        <dbReference type="ARBA" id="ARBA00006249"/>
    </source>
</evidence>
<evidence type="ECO:0000256" key="5">
    <source>
        <dbReference type="ARBA" id="ARBA00022801"/>
    </source>
</evidence>
<keyword evidence="5 9" id="KW-0378">Hydrolase</keyword>
<organism evidence="9 10">
    <name type="scientific">Novosphingobium humi</name>
    <dbReference type="NCBI Taxonomy" id="2282397"/>
    <lineage>
        <taxon>Bacteria</taxon>
        <taxon>Pseudomonadati</taxon>
        <taxon>Pseudomonadota</taxon>
        <taxon>Alphaproteobacteria</taxon>
        <taxon>Sphingomonadales</taxon>
        <taxon>Sphingomonadaceae</taxon>
        <taxon>Novosphingobium</taxon>
    </lineage>
</organism>
<dbReference type="RefSeq" id="WP_273620139.1">
    <property type="nucleotide sequence ID" value="NZ_CP117418.1"/>
</dbReference>
<dbReference type="InterPro" id="IPR011118">
    <property type="entry name" value="Tannase/feruloyl_esterase"/>
</dbReference>
<keyword evidence="10" id="KW-1185">Reference proteome</keyword>
<keyword evidence="2" id="KW-0719">Serine esterase</keyword>
<sequence>MKSPPKRTVRLRSLAPILPLLALSATPAKASTEAEQLCKGLEQRTLPDLVIETALAHPAGPGPAAPVPPGMTPPPAPILPAHCEVIGHTEQRVGSDGQHYAIRFHLRLPEAWNGGFFFQGGGGSDGDLGDAVGAMGVAPPALARGYAVLSQDSGHDNKANFDPKRGGTLAFGFDPLARINYGHASLQKSVLAARRVIAARYGQAPKHSYFVGCSKGGQEGMALVQRYPTLFDGVVVTAPGMSLPRAAIGEAWNTKSFSFSAANGHGPLTPLNIAQGFSDADFALARRAMLRACDKLDGLADGMILAVGQCTSARVLPAFNAIRCKGAKTNACLTGEQITALQRVHDGPRNAKGQNIYAGFPWDAGWGAADWRIWQLGTADGRVPSLNMLMGAGALASVFSVPPQALAPGAEGGLAFQMALDLDRAEQGILARGGDFATSGWEDISARSTDLSGFLGHGGRLMVLHGGSDPVFSIADTLDWYRAMLARGGDAARANTRFFAVPGMNHCTGGPATDQYAAFDAMVAWVEQQHTPERIIARAGPASPFPGRERPLCAFPKIARYRGHGDPEKAESFVCS</sequence>
<proteinExistence type="inferred from homology"/>
<evidence type="ECO:0000256" key="8">
    <source>
        <dbReference type="SAM" id="SignalP"/>
    </source>
</evidence>
<evidence type="ECO:0000256" key="4">
    <source>
        <dbReference type="ARBA" id="ARBA00022729"/>
    </source>
</evidence>
<comment type="similarity">
    <text evidence="1">Belongs to the tannase family.</text>
</comment>
<dbReference type="Pfam" id="PF07519">
    <property type="entry name" value="Tannase"/>
    <property type="match status" value="1"/>
</dbReference>
<dbReference type="PANTHER" id="PTHR33938:SF15">
    <property type="entry name" value="FERULOYL ESTERASE B-RELATED"/>
    <property type="match status" value="1"/>
</dbReference>
<name>A0ABY7U2Z5_9SPHN</name>
<keyword evidence="4 8" id="KW-0732">Signal</keyword>
<keyword evidence="6" id="KW-0106">Calcium</keyword>
<evidence type="ECO:0000256" key="3">
    <source>
        <dbReference type="ARBA" id="ARBA00022723"/>
    </source>
</evidence>
<dbReference type="EMBL" id="CP117418">
    <property type="protein sequence ID" value="WCT79867.1"/>
    <property type="molecule type" value="Genomic_DNA"/>
</dbReference>
<evidence type="ECO:0000256" key="6">
    <source>
        <dbReference type="ARBA" id="ARBA00022837"/>
    </source>
</evidence>
<evidence type="ECO:0000256" key="7">
    <source>
        <dbReference type="ARBA" id="ARBA00023157"/>
    </source>
</evidence>
<geneLocation type="plasmid" evidence="9 10">
    <name>unnamed1</name>
</geneLocation>
<evidence type="ECO:0000313" key="9">
    <source>
        <dbReference type="EMBL" id="WCT79867.1"/>
    </source>
</evidence>
<keyword evidence="7" id="KW-1015">Disulfide bond</keyword>
<reference evidence="9 10" key="1">
    <citation type="submission" date="2023-02" db="EMBL/GenBank/DDBJ databases">
        <title>Genome sequence of Novosphingobium humi KACC 19094.</title>
        <authorList>
            <person name="Kim S."/>
            <person name="Heo J."/>
            <person name="Kwon S.-W."/>
        </authorList>
    </citation>
    <scope>NUCLEOTIDE SEQUENCE [LARGE SCALE GENOMIC DNA]</scope>
    <source>
        <strain evidence="9 10">KACC 19094</strain>
        <plasmid evidence="9 10">unnamed1</plasmid>
    </source>
</reference>
<feature type="chain" id="PRO_5046094304" evidence="8">
    <location>
        <begin position="31"/>
        <end position="576"/>
    </location>
</feature>
<keyword evidence="9" id="KW-0614">Plasmid</keyword>
<dbReference type="Proteomes" id="UP001218231">
    <property type="component" value="Plasmid unnamed1"/>
</dbReference>
<dbReference type="InterPro" id="IPR029058">
    <property type="entry name" value="AB_hydrolase_fold"/>
</dbReference>
<dbReference type="SUPFAM" id="SSF53474">
    <property type="entry name" value="alpha/beta-Hydrolases"/>
    <property type="match status" value="1"/>
</dbReference>
<keyword evidence="3" id="KW-0479">Metal-binding</keyword>
<dbReference type="Gene3D" id="3.40.50.1820">
    <property type="entry name" value="alpha/beta hydrolase"/>
    <property type="match status" value="2"/>
</dbReference>